<comment type="catalytic activity">
    <reaction evidence="6">
        <text>AMP + ATP = 2 ADP</text>
        <dbReference type="Rhea" id="RHEA:12973"/>
        <dbReference type="ChEBI" id="CHEBI:30616"/>
        <dbReference type="ChEBI" id="CHEBI:456215"/>
        <dbReference type="ChEBI" id="CHEBI:456216"/>
        <dbReference type="EC" id="2.7.4.3"/>
    </reaction>
</comment>
<comment type="subunit">
    <text evidence="6">Monomer.</text>
</comment>
<evidence type="ECO:0000256" key="2">
    <source>
        <dbReference type="ARBA" id="ARBA00022727"/>
    </source>
</evidence>
<evidence type="ECO:0000313" key="7">
    <source>
        <dbReference type="EMBL" id="XCH33102.1"/>
    </source>
</evidence>
<gene>
    <name evidence="7" type="ORF">ABV300_08105</name>
</gene>
<dbReference type="InterPro" id="IPR027417">
    <property type="entry name" value="P-loop_NTPase"/>
</dbReference>
<dbReference type="GO" id="GO:0005737">
    <property type="term" value="C:cytoplasm"/>
    <property type="evidence" value="ECO:0007669"/>
    <property type="project" value="UniProtKB-SubCell"/>
</dbReference>
<comment type="subcellular location">
    <subcellularLocation>
        <location evidence="6">Cytoplasm</location>
    </subcellularLocation>
</comment>
<proteinExistence type="inferred from homology"/>
<dbReference type="GO" id="GO:0004017">
    <property type="term" value="F:AMP kinase activity"/>
    <property type="evidence" value="ECO:0007669"/>
    <property type="project" value="UniProtKB-EC"/>
</dbReference>
<dbReference type="GO" id="GO:0005524">
    <property type="term" value="F:ATP binding"/>
    <property type="evidence" value="ECO:0007669"/>
    <property type="project" value="UniProtKB-KW"/>
</dbReference>
<dbReference type="Pfam" id="PF00406">
    <property type="entry name" value="ADK"/>
    <property type="match status" value="1"/>
</dbReference>
<keyword evidence="2" id="KW-0545">Nucleotide biosynthesis</keyword>
<evidence type="ECO:0000256" key="3">
    <source>
        <dbReference type="ARBA" id="ARBA00022741"/>
    </source>
</evidence>
<dbReference type="EMBL" id="CP159307">
    <property type="protein sequence ID" value="XCH33102.1"/>
    <property type="molecule type" value="Genomic_DNA"/>
</dbReference>
<keyword evidence="1 5" id="KW-0808">Transferase</keyword>
<evidence type="ECO:0000256" key="4">
    <source>
        <dbReference type="ARBA" id="ARBA00022777"/>
    </source>
</evidence>
<evidence type="ECO:0000256" key="5">
    <source>
        <dbReference type="RuleBase" id="RU003330"/>
    </source>
</evidence>
<sequence>MNNLIRLPQAILLLGPTGSGKTPLGEALEKSGFRGRRCRHFDFGASLRSCAPGLGPELTPAELQVVRESLANGVLLTDQQFPIAAKILNEFISSIDRDSLIILNGLPRHAGQAAALNSLVEMAGVIVLECDAGTVMRRIVSDTGGDRGGRCDDSASSIARKLTIYEQQTMPLIEYYRSLGVPLLLVDVGVNDGAETVRLAAEAAPEVI</sequence>
<dbReference type="EC" id="2.7.4.3" evidence="6"/>
<keyword evidence="4 5" id="KW-0418">Kinase</keyword>
<evidence type="ECO:0000256" key="6">
    <source>
        <dbReference type="RuleBase" id="RU003331"/>
    </source>
</evidence>
<dbReference type="AlphaFoldDB" id="A0AAU8G901"/>
<dbReference type="InterPro" id="IPR000850">
    <property type="entry name" value="Adenylat/UMP-CMP_kin"/>
</dbReference>
<name>A0AAU8G901_9CHLR</name>
<accession>A0AAU8G901</accession>
<dbReference type="PRINTS" id="PR00094">
    <property type="entry name" value="ADENYLTKNASE"/>
</dbReference>
<dbReference type="RefSeq" id="WP_353714353.1">
    <property type="nucleotide sequence ID" value="NZ_CP159307.1"/>
</dbReference>
<comment type="similarity">
    <text evidence="5">Belongs to the adenylate kinase family.</text>
</comment>
<dbReference type="PANTHER" id="PTHR23359">
    <property type="entry name" value="NUCLEOTIDE KINASE"/>
    <property type="match status" value="1"/>
</dbReference>
<reference evidence="7" key="1">
    <citation type="submission" date="2024-06" db="EMBL/GenBank/DDBJ databases">
        <title>A Novel Isolate, Dehalogenimonas sp. Strain 4OHTPN, Dechlorinates Aromatic 4 Hydroxy chlorothalonil by a Novel Reductive Dehalogenase.</title>
        <authorList>
            <person name="Liu G."/>
        </authorList>
    </citation>
    <scope>NUCLEOTIDE SEQUENCE</scope>
    <source>
        <strain evidence="7">4OHTPN</strain>
    </source>
</reference>
<keyword evidence="3 6" id="KW-0547">Nucleotide-binding</keyword>
<keyword evidence="6" id="KW-0067">ATP-binding</keyword>
<evidence type="ECO:0000256" key="1">
    <source>
        <dbReference type="ARBA" id="ARBA00022679"/>
    </source>
</evidence>
<dbReference type="SUPFAM" id="SSF52540">
    <property type="entry name" value="P-loop containing nucleoside triphosphate hydrolases"/>
    <property type="match status" value="1"/>
</dbReference>
<dbReference type="Gene3D" id="3.40.50.300">
    <property type="entry name" value="P-loop containing nucleotide triphosphate hydrolases"/>
    <property type="match status" value="1"/>
</dbReference>
<protein>
    <recommendedName>
        <fullName evidence="6">Adenylate kinase</fullName>
        <ecNumber evidence="6">2.7.4.3</ecNumber>
    </recommendedName>
</protein>
<organism evidence="7">
    <name type="scientific">Dehalogenimonas sp. 4OHTPN</name>
    <dbReference type="NCBI Taxonomy" id="3166643"/>
    <lineage>
        <taxon>Bacteria</taxon>
        <taxon>Bacillati</taxon>
        <taxon>Chloroflexota</taxon>
        <taxon>Dehalococcoidia</taxon>
        <taxon>Dehalococcoidales</taxon>
        <taxon>Dehalococcoidaceae</taxon>
        <taxon>Dehalogenimonas</taxon>
    </lineage>
</organism>